<feature type="compositionally biased region" description="Low complexity" evidence="3">
    <location>
        <begin position="82"/>
        <end position="99"/>
    </location>
</feature>
<feature type="compositionally biased region" description="Basic and acidic residues" evidence="3">
    <location>
        <begin position="590"/>
        <end position="599"/>
    </location>
</feature>
<dbReference type="OrthoDB" id="2288358at2759"/>
<feature type="region of interest" description="Disordered" evidence="3">
    <location>
        <begin position="50"/>
        <end position="99"/>
    </location>
</feature>
<dbReference type="Pfam" id="PF05224">
    <property type="entry name" value="NDT80_PhoG"/>
    <property type="match status" value="1"/>
</dbReference>
<evidence type="ECO:0000256" key="3">
    <source>
        <dbReference type="SAM" id="MobiDB-lite"/>
    </source>
</evidence>
<evidence type="ECO:0000256" key="2">
    <source>
        <dbReference type="PROSITE-ProRule" id="PRU00850"/>
    </source>
</evidence>
<dbReference type="SUPFAM" id="SSF49417">
    <property type="entry name" value="p53-like transcription factors"/>
    <property type="match status" value="1"/>
</dbReference>
<dbReference type="GO" id="GO:0045944">
    <property type="term" value="P:positive regulation of transcription by RNA polymerase II"/>
    <property type="evidence" value="ECO:0007669"/>
    <property type="project" value="TreeGrafter"/>
</dbReference>
<gene>
    <name evidence="5" type="ORF">K402DRAFT_48698</name>
</gene>
<reference evidence="5" key="1">
    <citation type="journal article" date="2020" name="Stud. Mycol.">
        <title>101 Dothideomycetes genomes: a test case for predicting lifestyles and emergence of pathogens.</title>
        <authorList>
            <person name="Haridas S."/>
            <person name="Albert R."/>
            <person name="Binder M."/>
            <person name="Bloem J."/>
            <person name="Labutti K."/>
            <person name="Salamov A."/>
            <person name="Andreopoulos B."/>
            <person name="Baker S."/>
            <person name="Barry K."/>
            <person name="Bills G."/>
            <person name="Bluhm B."/>
            <person name="Cannon C."/>
            <person name="Castanera R."/>
            <person name="Culley D."/>
            <person name="Daum C."/>
            <person name="Ezra D."/>
            <person name="Gonzalez J."/>
            <person name="Henrissat B."/>
            <person name="Kuo A."/>
            <person name="Liang C."/>
            <person name="Lipzen A."/>
            <person name="Lutzoni F."/>
            <person name="Magnuson J."/>
            <person name="Mondo S."/>
            <person name="Nolan M."/>
            <person name="Ohm R."/>
            <person name="Pangilinan J."/>
            <person name="Park H.-J."/>
            <person name="Ramirez L."/>
            <person name="Alfaro M."/>
            <person name="Sun H."/>
            <person name="Tritt A."/>
            <person name="Yoshinaga Y."/>
            <person name="Zwiers L.-H."/>
            <person name="Turgeon B."/>
            <person name="Goodwin S."/>
            <person name="Spatafora J."/>
            <person name="Crous P."/>
            <person name="Grigoriev I."/>
        </authorList>
    </citation>
    <scope>NUCLEOTIDE SEQUENCE</scope>
    <source>
        <strain evidence="5">CBS 113979</strain>
    </source>
</reference>
<dbReference type="GO" id="GO:0003677">
    <property type="term" value="F:DNA binding"/>
    <property type="evidence" value="ECO:0007669"/>
    <property type="project" value="UniProtKB-KW"/>
</dbReference>
<proteinExistence type="predicted"/>
<dbReference type="PROSITE" id="PS51517">
    <property type="entry name" value="NDT80"/>
    <property type="match status" value="1"/>
</dbReference>
<dbReference type="PANTHER" id="PTHR35144:SF2">
    <property type="entry name" value="MEIOSIS-SPECIFIC TRANSCRIPTION FACTOR NDT80"/>
    <property type="match status" value="1"/>
</dbReference>
<dbReference type="PANTHER" id="PTHR35144">
    <property type="entry name" value="MEIOSIS-SPECIFIC TRANSCRIPTION FACTOR NDT80"/>
    <property type="match status" value="1"/>
</dbReference>
<feature type="region of interest" description="Disordered" evidence="3">
    <location>
        <begin position="403"/>
        <end position="424"/>
    </location>
</feature>
<dbReference type="EMBL" id="ML977152">
    <property type="protein sequence ID" value="KAF1987435.1"/>
    <property type="molecule type" value="Genomic_DNA"/>
</dbReference>
<dbReference type="InterPro" id="IPR008967">
    <property type="entry name" value="p53-like_TF_DNA-bd_sf"/>
</dbReference>
<feature type="compositionally biased region" description="Polar residues" evidence="3">
    <location>
        <begin position="411"/>
        <end position="424"/>
    </location>
</feature>
<dbReference type="InterPro" id="IPR052605">
    <property type="entry name" value="Fungal_trans_regulator"/>
</dbReference>
<feature type="compositionally biased region" description="Polar residues" evidence="3">
    <location>
        <begin position="138"/>
        <end position="160"/>
    </location>
</feature>
<evidence type="ECO:0000256" key="1">
    <source>
        <dbReference type="ARBA" id="ARBA00023125"/>
    </source>
</evidence>
<feature type="compositionally biased region" description="Polar residues" evidence="3">
    <location>
        <begin position="59"/>
        <end position="81"/>
    </location>
</feature>
<dbReference type="Gene3D" id="2.60.40.1390">
    <property type="entry name" value="NDT80 DNA-binding domain"/>
    <property type="match status" value="1"/>
</dbReference>
<name>A0A6G1H2N8_9PEZI</name>
<dbReference type="GO" id="GO:0051321">
    <property type="term" value="P:meiotic cell cycle"/>
    <property type="evidence" value="ECO:0007669"/>
    <property type="project" value="TreeGrafter"/>
</dbReference>
<evidence type="ECO:0000259" key="4">
    <source>
        <dbReference type="PROSITE" id="PS51517"/>
    </source>
</evidence>
<feature type="compositionally biased region" description="Gly residues" evidence="3">
    <location>
        <begin position="504"/>
        <end position="523"/>
    </location>
</feature>
<feature type="domain" description="NDT80" evidence="4">
    <location>
        <begin position="204"/>
        <end position="495"/>
    </location>
</feature>
<feature type="compositionally biased region" description="Low complexity" evidence="3">
    <location>
        <begin position="558"/>
        <end position="576"/>
    </location>
</feature>
<organism evidence="5 6">
    <name type="scientific">Aulographum hederae CBS 113979</name>
    <dbReference type="NCBI Taxonomy" id="1176131"/>
    <lineage>
        <taxon>Eukaryota</taxon>
        <taxon>Fungi</taxon>
        <taxon>Dikarya</taxon>
        <taxon>Ascomycota</taxon>
        <taxon>Pezizomycotina</taxon>
        <taxon>Dothideomycetes</taxon>
        <taxon>Pleosporomycetidae</taxon>
        <taxon>Aulographales</taxon>
        <taxon>Aulographaceae</taxon>
    </lineage>
</organism>
<dbReference type="Proteomes" id="UP000800041">
    <property type="component" value="Unassembled WGS sequence"/>
</dbReference>
<dbReference type="GO" id="GO:0000228">
    <property type="term" value="C:nuclear chromosome"/>
    <property type="evidence" value="ECO:0007669"/>
    <property type="project" value="TreeGrafter"/>
</dbReference>
<feature type="region of interest" description="Disordered" evidence="3">
    <location>
        <begin position="138"/>
        <end position="214"/>
    </location>
</feature>
<feature type="region of interest" description="Disordered" evidence="3">
    <location>
        <begin position="539"/>
        <end position="601"/>
    </location>
</feature>
<sequence>MNVLQQLPVQDYPLPSESECIDPISHAHHFAGGVADPIRRDAQLGHHSAHYLTLPPSGSGRSWQQPSRPTAQESTSSYQTVSDSGSGSFSTSPSSNASSVAYSQFPGTNLYQHSAGSSLGLGGSYHSASQVYNTSSYSPSYGSMTNTRPRLLSSTDSSGSGMLPPSTARSPGILNPVSTSLRDSARDNYTTSTPGISRHPISPTRYSDTPRATAYSSHPMMSEYGMSQQSASFLSPDQRMHDTPPFDPQETLYDIVCDNSVVVPNIEAKIEKGFFWSTDRCWTCYRRNYFSVQCSFTLDPWVPNRQMFLTRKGHQEPIQAMAMSLSAAVDGATGKSIELVQHTPKRDKGPQLEIRIEKVAPTPVGKPPHQQTDIHGYPLGSMSHPGSAMMTPQTPYLPLQNQAEQGDAQAYGSSQTTHTSPMQHQHTFERIQFKSATANNGKRRAQQQYYHLIVELYADVRQSSDSSPTWVKVAQKASAAVVVRGRSPSHYSNEGPHSSSSSRGGPGGPGGTAGGSGSGGYVQGGSNSLARTYSSGLSMGGSSSMGGGYRSTQYSVDPSPAGSHSVSSASSLSGAPMDGLVAEHSSPAGEETKPSEHFDGYQYYPSPLYDTALPPVAKLKDMIGESDKRVKDEYNGSSEGLPLPSSFQLGGCGRFQALESSRGYYHPDLSVGY</sequence>
<protein>
    <submittedName>
        <fullName evidence="5">p53-like transcription factor</fullName>
    </submittedName>
</protein>
<dbReference type="AlphaFoldDB" id="A0A6G1H2N8"/>
<evidence type="ECO:0000313" key="5">
    <source>
        <dbReference type="EMBL" id="KAF1987435.1"/>
    </source>
</evidence>
<dbReference type="GO" id="GO:0003700">
    <property type="term" value="F:DNA-binding transcription factor activity"/>
    <property type="evidence" value="ECO:0007669"/>
    <property type="project" value="UniProtKB-UniRule"/>
</dbReference>
<keyword evidence="6" id="KW-1185">Reference proteome</keyword>
<evidence type="ECO:0000313" key="6">
    <source>
        <dbReference type="Proteomes" id="UP000800041"/>
    </source>
</evidence>
<feature type="region of interest" description="Disordered" evidence="3">
    <location>
        <begin position="483"/>
        <end position="523"/>
    </location>
</feature>
<feature type="compositionally biased region" description="Polar residues" evidence="3">
    <location>
        <begin position="176"/>
        <end position="195"/>
    </location>
</feature>
<accession>A0A6G1H2N8</accession>
<keyword evidence="1 2" id="KW-0238">DNA-binding</keyword>
<dbReference type="InterPro" id="IPR037141">
    <property type="entry name" value="NDT80_DNA-bd_dom_sf"/>
</dbReference>
<dbReference type="InterPro" id="IPR024061">
    <property type="entry name" value="NDT80_DNA-bd_dom"/>
</dbReference>
<feature type="DNA-binding region" description="NDT80" evidence="2">
    <location>
        <begin position="204"/>
        <end position="495"/>
    </location>
</feature>